<evidence type="ECO:0000313" key="3">
    <source>
        <dbReference type="Proteomes" id="UP000198420"/>
    </source>
</evidence>
<feature type="region of interest" description="Disordered" evidence="1">
    <location>
        <begin position="207"/>
        <end position="227"/>
    </location>
</feature>
<evidence type="ECO:0000313" key="2">
    <source>
        <dbReference type="EMBL" id="SNS67407.1"/>
    </source>
</evidence>
<dbReference type="AlphaFoldDB" id="A0A239GDY0"/>
<proteinExistence type="predicted"/>
<gene>
    <name evidence="2" type="ORF">SAMN06265355_12436</name>
</gene>
<organism evidence="2 3">
    <name type="scientific">Actinomadura mexicana</name>
    <dbReference type="NCBI Taxonomy" id="134959"/>
    <lineage>
        <taxon>Bacteria</taxon>
        <taxon>Bacillati</taxon>
        <taxon>Actinomycetota</taxon>
        <taxon>Actinomycetes</taxon>
        <taxon>Streptosporangiales</taxon>
        <taxon>Thermomonosporaceae</taxon>
        <taxon>Actinomadura</taxon>
    </lineage>
</organism>
<dbReference type="EMBL" id="FZNP01000024">
    <property type="protein sequence ID" value="SNS67407.1"/>
    <property type="molecule type" value="Genomic_DNA"/>
</dbReference>
<feature type="compositionally biased region" description="Basic residues" evidence="1">
    <location>
        <begin position="217"/>
        <end position="227"/>
    </location>
</feature>
<keyword evidence="3" id="KW-1185">Reference proteome</keyword>
<protein>
    <recommendedName>
        <fullName evidence="4">DUF4192 family protein</fullName>
    </recommendedName>
</protein>
<accession>A0A239GDY0</accession>
<name>A0A239GDY0_9ACTN</name>
<dbReference type="Proteomes" id="UP000198420">
    <property type="component" value="Unassembled WGS sequence"/>
</dbReference>
<sequence length="227" mass="24414">MCYPFRHRIYNAATAGASPVPAPDARTPRAARFTYRPALNPFASPAAGLRGPGATSTARVLALTALDVHGDDSLVVVPRPDAITLFGLAEDELLDDDTAGLFIPGNLDAALAYLETELAIREKSGASQGRRLLLVADCAQEAERITALLTHHPDAVFAILLGHWTGDQATIDDEGLVEAPPPVASNFPPRLPAMSRTEARDRLLEIVDQHKDSQKPPSRRRSTSRRG</sequence>
<reference evidence="3" key="1">
    <citation type="submission" date="2017-06" db="EMBL/GenBank/DDBJ databases">
        <authorList>
            <person name="Varghese N."/>
            <person name="Submissions S."/>
        </authorList>
    </citation>
    <scope>NUCLEOTIDE SEQUENCE [LARGE SCALE GENOMIC DNA]</scope>
    <source>
        <strain evidence="3">DSM 44485</strain>
    </source>
</reference>
<evidence type="ECO:0008006" key="4">
    <source>
        <dbReference type="Google" id="ProtNLM"/>
    </source>
</evidence>
<evidence type="ECO:0000256" key="1">
    <source>
        <dbReference type="SAM" id="MobiDB-lite"/>
    </source>
</evidence>